<dbReference type="Pfam" id="PF00264">
    <property type="entry name" value="Tyrosinase"/>
    <property type="match status" value="1"/>
</dbReference>
<protein>
    <recommendedName>
        <fullName evidence="4">Tyrosinase copper-binding domain-containing protein</fullName>
    </recommendedName>
</protein>
<dbReference type="OrthoDB" id="6132182at2759"/>
<evidence type="ECO:0000256" key="2">
    <source>
        <dbReference type="ARBA" id="ARBA00023008"/>
    </source>
</evidence>
<dbReference type="InterPro" id="IPR008922">
    <property type="entry name" value="Di-copper_centre_dom_sf"/>
</dbReference>
<dbReference type="AlphaFoldDB" id="A0A0D2DPV7"/>
<dbReference type="GeneID" id="27361926"/>
<reference evidence="5 6" key="1">
    <citation type="submission" date="2015-01" db="EMBL/GenBank/DDBJ databases">
        <title>The Genome Sequence of Exophiala oligosperma CBS72588.</title>
        <authorList>
            <consortium name="The Broad Institute Genomics Platform"/>
            <person name="Cuomo C."/>
            <person name="de Hoog S."/>
            <person name="Gorbushina A."/>
            <person name="Stielow B."/>
            <person name="Teixiera M."/>
            <person name="Abouelleil A."/>
            <person name="Chapman S.B."/>
            <person name="Priest M."/>
            <person name="Young S.K."/>
            <person name="Wortman J."/>
            <person name="Nusbaum C."/>
            <person name="Birren B."/>
        </authorList>
    </citation>
    <scope>NUCLEOTIDE SEQUENCE [LARGE SCALE GENOMIC DNA]</scope>
    <source>
        <strain evidence="5 6">CBS 72588</strain>
    </source>
</reference>
<sequence>MARFAVLVTLLAIFATVLGGPTGTFHGHRPGGGGPPPWGCNSKTMQIRKDFNKATPQERKEYTDAINCVMTFPSNLDQKQYSGAINRYFDYATIHINLTQVIHLDGFFLVWHRMFVHLFEQDMRQNCGFRGPMLYWNWPATAADIDTTPIFNGDEYSMSGNGEYFNPGPYQVGPNFTVPHGSGGGCVTTGPFANHIITMQPSIDPLFLLTGEPLPQTVFQRNESCMTRDLNSWVATKFDNWTRVEDALNCPDQACLASELNGAFGGNDFGLHGGAHFSVGPPESNIFVSVQDPIWWPLHTMLDNLYVQWQKRHPDIQDQIWGTETANNVPPSANVTLETWTPDWGYFAPSMQMKDLMSTTAGPFCYDYEWEDGPYTEKK</sequence>
<evidence type="ECO:0000256" key="3">
    <source>
        <dbReference type="SAM" id="SignalP"/>
    </source>
</evidence>
<evidence type="ECO:0000313" key="5">
    <source>
        <dbReference type="EMBL" id="KIW37869.1"/>
    </source>
</evidence>
<dbReference type="PANTHER" id="PTHR11474:SF126">
    <property type="entry name" value="TYROSINASE-LIKE PROTEIN TYR-1-RELATED"/>
    <property type="match status" value="1"/>
</dbReference>
<evidence type="ECO:0000313" key="6">
    <source>
        <dbReference type="Proteomes" id="UP000053342"/>
    </source>
</evidence>
<organism evidence="5 6">
    <name type="scientific">Exophiala oligosperma</name>
    <dbReference type="NCBI Taxonomy" id="215243"/>
    <lineage>
        <taxon>Eukaryota</taxon>
        <taxon>Fungi</taxon>
        <taxon>Dikarya</taxon>
        <taxon>Ascomycota</taxon>
        <taxon>Pezizomycotina</taxon>
        <taxon>Eurotiomycetes</taxon>
        <taxon>Chaetothyriomycetidae</taxon>
        <taxon>Chaetothyriales</taxon>
        <taxon>Herpotrichiellaceae</taxon>
        <taxon>Exophiala</taxon>
    </lineage>
</organism>
<dbReference type="PANTHER" id="PTHR11474">
    <property type="entry name" value="TYROSINASE FAMILY MEMBER"/>
    <property type="match status" value="1"/>
</dbReference>
<dbReference type="PROSITE" id="PS00497">
    <property type="entry name" value="TYROSINASE_1"/>
    <property type="match status" value="1"/>
</dbReference>
<dbReference type="GO" id="GO:0046872">
    <property type="term" value="F:metal ion binding"/>
    <property type="evidence" value="ECO:0007669"/>
    <property type="project" value="UniProtKB-KW"/>
</dbReference>
<dbReference type="SUPFAM" id="SSF48056">
    <property type="entry name" value="Di-copper centre-containing domain"/>
    <property type="match status" value="1"/>
</dbReference>
<dbReference type="Gene3D" id="1.10.1280.10">
    <property type="entry name" value="Di-copper center containing domain from catechol oxidase"/>
    <property type="match status" value="1"/>
</dbReference>
<dbReference type="InterPro" id="IPR002227">
    <property type="entry name" value="Tyrosinase_Cu-bd"/>
</dbReference>
<keyword evidence="6" id="KW-1185">Reference proteome</keyword>
<feature type="signal peptide" evidence="3">
    <location>
        <begin position="1"/>
        <end position="19"/>
    </location>
</feature>
<dbReference type="RefSeq" id="XP_016258085.1">
    <property type="nucleotide sequence ID" value="XM_016411331.1"/>
</dbReference>
<dbReference type="Proteomes" id="UP000053342">
    <property type="component" value="Unassembled WGS sequence"/>
</dbReference>
<feature type="domain" description="Tyrosinase copper-binding" evidence="4">
    <location>
        <begin position="103"/>
        <end position="120"/>
    </location>
</feature>
<dbReference type="GO" id="GO:0016491">
    <property type="term" value="F:oxidoreductase activity"/>
    <property type="evidence" value="ECO:0007669"/>
    <property type="project" value="InterPro"/>
</dbReference>
<accession>A0A0D2DPV7</accession>
<feature type="chain" id="PRO_5002240605" description="Tyrosinase copper-binding domain-containing protein" evidence="3">
    <location>
        <begin position="20"/>
        <end position="379"/>
    </location>
</feature>
<dbReference type="PRINTS" id="PR00092">
    <property type="entry name" value="TYROSINASE"/>
</dbReference>
<evidence type="ECO:0000256" key="1">
    <source>
        <dbReference type="ARBA" id="ARBA00022723"/>
    </source>
</evidence>
<dbReference type="EMBL" id="KN847342">
    <property type="protein sequence ID" value="KIW37869.1"/>
    <property type="molecule type" value="Genomic_DNA"/>
</dbReference>
<proteinExistence type="predicted"/>
<name>A0A0D2DPV7_9EURO</name>
<evidence type="ECO:0000259" key="4">
    <source>
        <dbReference type="PROSITE" id="PS00497"/>
    </source>
</evidence>
<gene>
    <name evidence="5" type="ORF">PV06_09852</name>
</gene>
<keyword evidence="2" id="KW-0186">Copper</keyword>
<dbReference type="InterPro" id="IPR050316">
    <property type="entry name" value="Tyrosinase/Hemocyanin"/>
</dbReference>
<keyword evidence="1" id="KW-0479">Metal-binding</keyword>
<keyword evidence="3" id="KW-0732">Signal</keyword>
<dbReference type="VEuPathDB" id="FungiDB:PV06_09852"/>
<dbReference type="STRING" id="215243.A0A0D2DPV7"/>